<dbReference type="InterPro" id="IPR001650">
    <property type="entry name" value="Helicase_C-like"/>
</dbReference>
<evidence type="ECO:0000256" key="3">
    <source>
        <dbReference type="ARBA" id="ARBA00022806"/>
    </source>
</evidence>
<dbReference type="PANTHER" id="PTHR47959:SF13">
    <property type="entry name" value="ATP-DEPENDENT RNA HELICASE RHLE"/>
    <property type="match status" value="1"/>
</dbReference>
<dbReference type="PROSITE" id="PS51192">
    <property type="entry name" value="HELICASE_ATP_BIND_1"/>
    <property type="match status" value="1"/>
</dbReference>
<feature type="domain" description="DEAD-box RNA helicase Q" evidence="10">
    <location>
        <begin position="1"/>
        <end position="29"/>
    </location>
</feature>
<evidence type="ECO:0000256" key="5">
    <source>
        <dbReference type="PROSITE-ProRule" id="PRU00552"/>
    </source>
</evidence>
<feature type="compositionally biased region" description="Low complexity" evidence="7">
    <location>
        <begin position="422"/>
        <end position="445"/>
    </location>
</feature>
<keyword evidence="12" id="KW-1185">Reference proteome</keyword>
<dbReference type="Pfam" id="PF00271">
    <property type="entry name" value="Helicase_C"/>
    <property type="match status" value="1"/>
</dbReference>
<accession>A0A7Z7FF00</accession>
<evidence type="ECO:0000256" key="1">
    <source>
        <dbReference type="ARBA" id="ARBA00022741"/>
    </source>
</evidence>
<feature type="region of interest" description="Disordered" evidence="7">
    <location>
        <begin position="374"/>
        <end position="502"/>
    </location>
</feature>
<dbReference type="InterPro" id="IPR014014">
    <property type="entry name" value="RNA_helicase_DEAD_Q_motif"/>
</dbReference>
<dbReference type="InterPro" id="IPR014001">
    <property type="entry name" value="Helicase_ATP-bd"/>
</dbReference>
<dbReference type="GO" id="GO:0005829">
    <property type="term" value="C:cytosol"/>
    <property type="evidence" value="ECO:0007669"/>
    <property type="project" value="TreeGrafter"/>
</dbReference>
<keyword evidence="2 6" id="KW-0378">Hydrolase</keyword>
<dbReference type="CDD" id="cd00268">
    <property type="entry name" value="DEADc"/>
    <property type="match status" value="1"/>
</dbReference>
<dbReference type="InterPro" id="IPR044742">
    <property type="entry name" value="DEAD/DEAH_RhlB"/>
</dbReference>
<organism evidence="11 12">
    <name type="scientific">Methanolobus vulcani</name>
    <dbReference type="NCBI Taxonomy" id="38026"/>
    <lineage>
        <taxon>Archaea</taxon>
        <taxon>Methanobacteriati</taxon>
        <taxon>Methanobacteriota</taxon>
        <taxon>Stenosarchaea group</taxon>
        <taxon>Methanomicrobia</taxon>
        <taxon>Methanosarcinales</taxon>
        <taxon>Methanosarcinaceae</taxon>
        <taxon>Methanolobus</taxon>
    </lineage>
</organism>
<dbReference type="GO" id="GO:0016787">
    <property type="term" value="F:hydrolase activity"/>
    <property type="evidence" value="ECO:0007669"/>
    <property type="project" value="UniProtKB-KW"/>
</dbReference>
<dbReference type="Proteomes" id="UP000199259">
    <property type="component" value="Unassembled WGS sequence"/>
</dbReference>
<name>A0A7Z7FF00_9EURY</name>
<dbReference type="PROSITE" id="PS51194">
    <property type="entry name" value="HELICASE_CTER"/>
    <property type="match status" value="1"/>
</dbReference>
<dbReference type="EMBL" id="FNCA01000006">
    <property type="protein sequence ID" value="SDG04915.1"/>
    <property type="molecule type" value="Genomic_DNA"/>
</dbReference>
<feature type="domain" description="Helicase C-terminal" evidence="9">
    <location>
        <begin position="218"/>
        <end position="380"/>
    </location>
</feature>
<dbReference type="RefSeq" id="WP_091710327.1">
    <property type="nucleotide sequence ID" value="NZ_FNCA01000006.1"/>
</dbReference>
<comment type="caution">
    <text evidence="11">The sequence shown here is derived from an EMBL/GenBank/DDBJ whole genome shotgun (WGS) entry which is preliminary data.</text>
</comment>
<dbReference type="InterPro" id="IPR027417">
    <property type="entry name" value="P-loop_NTPase"/>
</dbReference>
<keyword evidence="1 6" id="KW-0547">Nucleotide-binding</keyword>
<dbReference type="SMART" id="SM00490">
    <property type="entry name" value="HELICc"/>
    <property type="match status" value="1"/>
</dbReference>
<reference evidence="11 12" key="1">
    <citation type="submission" date="2016-10" db="EMBL/GenBank/DDBJ databases">
        <authorList>
            <person name="Varghese N."/>
            <person name="Submissions S."/>
        </authorList>
    </citation>
    <scope>NUCLEOTIDE SEQUENCE [LARGE SCALE GENOMIC DNA]</scope>
    <source>
        <strain evidence="11 12">PL 12/M</strain>
    </source>
</reference>
<feature type="compositionally biased region" description="Low complexity" evidence="7">
    <location>
        <begin position="467"/>
        <end position="486"/>
    </location>
</feature>
<evidence type="ECO:0000256" key="6">
    <source>
        <dbReference type="RuleBase" id="RU000492"/>
    </source>
</evidence>
<dbReference type="Pfam" id="PF00270">
    <property type="entry name" value="DEAD"/>
    <property type="match status" value="1"/>
</dbReference>
<dbReference type="GO" id="GO:0005524">
    <property type="term" value="F:ATP binding"/>
    <property type="evidence" value="ECO:0007669"/>
    <property type="project" value="UniProtKB-KW"/>
</dbReference>
<keyword evidence="4 6" id="KW-0067">ATP-binding</keyword>
<dbReference type="InterPro" id="IPR000629">
    <property type="entry name" value="RNA-helicase_DEAD-box_CS"/>
</dbReference>
<proteinExistence type="inferred from homology"/>
<dbReference type="PROSITE" id="PS00039">
    <property type="entry name" value="DEAD_ATP_HELICASE"/>
    <property type="match status" value="1"/>
</dbReference>
<dbReference type="CDD" id="cd18787">
    <property type="entry name" value="SF2_C_DEAD"/>
    <property type="match status" value="1"/>
</dbReference>
<dbReference type="PROSITE" id="PS51195">
    <property type="entry name" value="Q_MOTIF"/>
    <property type="match status" value="1"/>
</dbReference>
<keyword evidence="3 6" id="KW-0347">Helicase</keyword>
<evidence type="ECO:0000259" key="8">
    <source>
        <dbReference type="PROSITE" id="PS51192"/>
    </source>
</evidence>
<feature type="short sequence motif" description="Q motif" evidence="5">
    <location>
        <begin position="1"/>
        <end position="29"/>
    </location>
</feature>
<dbReference type="SUPFAM" id="SSF52540">
    <property type="entry name" value="P-loop containing nucleoside triphosphate hydrolases"/>
    <property type="match status" value="1"/>
</dbReference>
<dbReference type="PANTHER" id="PTHR47959">
    <property type="entry name" value="ATP-DEPENDENT RNA HELICASE RHLE-RELATED"/>
    <property type="match status" value="1"/>
</dbReference>
<dbReference type="SMART" id="SM00487">
    <property type="entry name" value="DEXDc"/>
    <property type="match status" value="1"/>
</dbReference>
<evidence type="ECO:0000259" key="9">
    <source>
        <dbReference type="PROSITE" id="PS51194"/>
    </source>
</evidence>
<feature type="compositionally biased region" description="Low complexity" evidence="7">
    <location>
        <begin position="493"/>
        <end position="502"/>
    </location>
</feature>
<dbReference type="GO" id="GO:0003676">
    <property type="term" value="F:nucleic acid binding"/>
    <property type="evidence" value="ECO:0007669"/>
    <property type="project" value="InterPro"/>
</dbReference>
<dbReference type="GO" id="GO:0140097">
    <property type="term" value="F:catalytic activity, acting on DNA"/>
    <property type="evidence" value="ECO:0007669"/>
    <property type="project" value="UniProtKB-ARBA"/>
</dbReference>
<evidence type="ECO:0000256" key="7">
    <source>
        <dbReference type="SAM" id="MobiDB-lite"/>
    </source>
</evidence>
<evidence type="ECO:0000313" key="11">
    <source>
        <dbReference type="EMBL" id="SDG04915.1"/>
    </source>
</evidence>
<evidence type="ECO:0000256" key="4">
    <source>
        <dbReference type="ARBA" id="ARBA00022840"/>
    </source>
</evidence>
<dbReference type="GO" id="GO:0003724">
    <property type="term" value="F:RNA helicase activity"/>
    <property type="evidence" value="ECO:0007669"/>
    <property type="project" value="InterPro"/>
</dbReference>
<dbReference type="AlphaFoldDB" id="A0A7Z7FF00"/>
<evidence type="ECO:0000313" key="12">
    <source>
        <dbReference type="Proteomes" id="UP000199259"/>
    </source>
</evidence>
<feature type="domain" description="Helicase ATP-binding" evidence="8">
    <location>
        <begin position="32"/>
        <end position="207"/>
    </location>
</feature>
<dbReference type="InterPro" id="IPR050079">
    <property type="entry name" value="DEAD_box_RNA_helicase"/>
</dbReference>
<evidence type="ECO:0000256" key="2">
    <source>
        <dbReference type="ARBA" id="ARBA00022801"/>
    </source>
</evidence>
<protein>
    <submittedName>
        <fullName evidence="11">ATP-dependent RNA helicase RhlE</fullName>
    </submittedName>
</protein>
<sequence length="502" mass="54964">MSFDDLNLIYPLQRALKEEGYTTPTPIQQQSIPHLLGGKDMIGIAQTGTGKTASFILPILHNMSGAHKKTRRGSPRVLVLAPTRELAAQIGDSFSTYGKYTQFKHTVIFGGVGQSPQVRAISKGVDSLIATPGRLLDLVDQGHIDLSGVEYFVLDEADRMLDMGFVKDVYKIVEMLPYKRQSLFFSATMSHDVSKLAKKMLTNPVTVEVTPQATTVELIDQFIFFVDSENKNELILQLLRSKHLECVLIFARTKHRANKVAQMLNKNKIPADAIHGNKSQTHRTKALQDFRSGQLRVLVATDIAARGIDIDDISHVINYDLPNIPESYVHRIGRTARAGADGTAFSFCAADERDFLREIEKLIRMEIEVAEHDYHSEKAKNATGADAKPAPRQQGRPRGSSGHKRGQGRGKKGEDKGRKSGRNSSSSARSNGNSGNKGTSSGNDSGAKRSTKTGAGSSKPKRNMKAKSIQSHNSRSKSSSTRNDSGPGKKKSGAPSKFGNRR</sequence>
<dbReference type="InterPro" id="IPR011545">
    <property type="entry name" value="DEAD/DEAH_box_helicase_dom"/>
</dbReference>
<dbReference type="Gene3D" id="3.40.50.300">
    <property type="entry name" value="P-loop containing nucleotide triphosphate hydrolases"/>
    <property type="match status" value="2"/>
</dbReference>
<feature type="compositionally biased region" description="Basic residues" evidence="7">
    <location>
        <begin position="401"/>
        <end position="410"/>
    </location>
</feature>
<comment type="similarity">
    <text evidence="6">Belongs to the DEAD box helicase family.</text>
</comment>
<evidence type="ECO:0000259" key="10">
    <source>
        <dbReference type="PROSITE" id="PS51195"/>
    </source>
</evidence>
<dbReference type="OrthoDB" id="4631at2157"/>
<gene>
    <name evidence="11" type="ORF">SAMN04488589_2036</name>
</gene>